<dbReference type="Proteomes" id="UP000000763">
    <property type="component" value="Chromosome 8"/>
</dbReference>
<protein>
    <submittedName>
        <fullName evidence="1">Uncharacterized protein</fullName>
    </submittedName>
</protein>
<proteinExistence type="predicted"/>
<sequence>MSIFEDSTGQSILEIDEVTTGSILEIEITTCASLSTGWYKPGKPWYKGMYG</sequence>
<name>Q6ZJI0_ORYSJ</name>
<dbReference type="EMBL" id="AP003912">
    <property type="protein sequence ID" value="BAD08962.1"/>
    <property type="molecule type" value="Genomic_DNA"/>
</dbReference>
<gene>
    <name evidence="1" type="primary">OJ1479_B11.23</name>
</gene>
<organism evidence="1 2">
    <name type="scientific">Oryza sativa subsp. japonica</name>
    <name type="common">Rice</name>
    <dbReference type="NCBI Taxonomy" id="39947"/>
    <lineage>
        <taxon>Eukaryota</taxon>
        <taxon>Viridiplantae</taxon>
        <taxon>Streptophyta</taxon>
        <taxon>Embryophyta</taxon>
        <taxon>Tracheophyta</taxon>
        <taxon>Spermatophyta</taxon>
        <taxon>Magnoliopsida</taxon>
        <taxon>Liliopsida</taxon>
        <taxon>Poales</taxon>
        <taxon>Poaceae</taxon>
        <taxon>BOP clade</taxon>
        <taxon>Oryzoideae</taxon>
        <taxon>Oryzeae</taxon>
        <taxon>Oryzinae</taxon>
        <taxon>Oryza</taxon>
        <taxon>Oryza sativa</taxon>
    </lineage>
</organism>
<accession>Q6ZJI0</accession>
<reference evidence="2" key="1">
    <citation type="journal article" date="2005" name="Nature">
        <title>The map-based sequence of the rice genome.</title>
        <authorList>
            <consortium name="International rice genome sequencing project (IRGSP)"/>
            <person name="Matsumoto T."/>
            <person name="Wu J."/>
            <person name="Kanamori H."/>
            <person name="Katayose Y."/>
            <person name="Fujisawa M."/>
            <person name="Namiki N."/>
            <person name="Mizuno H."/>
            <person name="Yamamoto K."/>
            <person name="Antonio B.A."/>
            <person name="Baba T."/>
            <person name="Sakata K."/>
            <person name="Nagamura Y."/>
            <person name="Aoki H."/>
            <person name="Arikawa K."/>
            <person name="Arita K."/>
            <person name="Bito T."/>
            <person name="Chiden Y."/>
            <person name="Fujitsuka N."/>
            <person name="Fukunaka R."/>
            <person name="Hamada M."/>
            <person name="Harada C."/>
            <person name="Hayashi A."/>
            <person name="Hijishita S."/>
            <person name="Honda M."/>
            <person name="Hosokawa S."/>
            <person name="Ichikawa Y."/>
            <person name="Idonuma A."/>
            <person name="Iijima M."/>
            <person name="Ikeda M."/>
            <person name="Ikeno M."/>
            <person name="Ito K."/>
            <person name="Ito S."/>
            <person name="Ito T."/>
            <person name="Ito Y."/>
            <person name="Ito Y."/>
            <person name="Iwabuchi A."/>
            <person name="Kamiya K."/>
            <person name="Karasawa W."/>
            <person name="Kurita K."/>
            <person name="Katagiri S."/>
            <person name="Kikuta A."/>
            <person name="Kobayashi H."/>
            <person name="Kobayashi N."/>
            <person name="Machita K."/>
            <person name="Maehara T."/>
            <person name="Masukawa M."/>
            <person name="Mizubayashi T."/>
            <person name="Mukai Y."/>
            <person name="Nagasaki H."/>
            <person name="Nagata Y."/>
            <person name="Naito S."/>
            <person name="Nakashima M."/>
            <person name="Nakama Y."/>
            <person name="Nakamichi Y."/>
            <person name="Nakamura M."/>
            <person name="Meguro A."/>
            <person name="Negishi M."/>
            <person name="Ohta I."/>
            <person name="Ohta T."/>
            <person name="Okamoto M."/>
            <person name="Ono N."/>
            <person name="Saji S."/>
            <person name="Sakaguchi M."/>
            <person name="Sakai K."/>
            <person name="Shibata M."/>
            <person name="Shimokawa T."/>
            <person name="Song J."/>
            <person name="Takazaki Y."/>
            <person name="Terasawa K."/>
            <person name="Tsugane M."/>
            <person name="Tsuji K."/>
            <person name="Ueda S."/>
            <person name="Waki K."/>
            <person name="Yamagata H."/>
            <person name="Yamamoto M."/>
            <person name="Yamamoto S."/>
            <person name="Yamane H."/>
            <person name="Yoshiki S."/>
            <person name="Yoshihara R."/>
            <person name="Yukawa K."/>
            <person name="Zhong H."/>
            <person name="Yano M."/>
            <person name="Yuan Q."/>
            <person name="Ouyang S."/>
            <person name="Liu J."/>
            <person name="Jones K.M."/>
            <person name="Gansberger K."/>
            <person name="Moffat K."/>
            <person name="Hill J."/>
            <person name="Bera J."/>
            <person name="Fadrosh D."/>
            <person name="Jin S."/>
            <person name="Johri S."/>
            <person name="Kim M."/>
            <person name="Overton L."/>
            <person name="Reardon M."/>
            <person name="Tsitrin T."/>
            <person name="Vuong H."/>
            <person name="Weaver B."/>
            <person name="Ciecko A."/>
            <person name="Tallon L."/>
            <person name="Jackson J."/>
            <person name="Pai G."/>
            <person name="Aken S.V."/>
            <person name="Utterback T."/>
            <person name="Reidmuller S."/>
            <person name="Feldblyum T."/>
            <person name="Hsiao J."/>
            <person name="Zismann V."/>
            <person name="Iobst S."/>
            <person name="de Vazeille A.R."/>
            <person name="Buell C.R."/>
            <person name="Ying K."/>
            <person name="Li Y."/>
            <person name="Lu T."/>
            <person name="Huang Y."/>
            <person name="Zhao Q."/>
            <person name="Feng Q."/>
            <person name="Zhang L."/>
            <person name="Zhu J."/>
            <person name="Weng Q."/>
            <person name="Mu J."/>
            <person name="Lu Y."/>
            <person name="Fan D."/>
            <person name="Liu Y."/>
            <person name="Guan J."/>
            <person name="Zhang Y."/>
            <person name="Yu S."/>
            <person name="Liu X."/>
            <person name="Zhang Y."/>
            <person name="Hong G."/>
            <person name="Han B."/>
            <person name="Choisne N."/>
            <person name="Demange N."/>
            <person name="Orjeda G."/>
            <person name="Samain S."/>
            <person name="Cattolico L."/>
            <person name="Pelletier E."/>
            <person name="Couloux A."/>
            <person name="Segurens B."/>
            <person name="Wincker P."/>
            <person name="D'Hont A."/>
            <person name="Scarpelli C."/>
            <person name="Weissenbach J."/>
            <person name="Salanoubat M."/>
            <person name="Quetier F."/>
            <person name="Yu Y."/>
            <person name="Kim H.R."/>
            <person name="Rambo T."/>
            <person name="Currie J."/>
            <person name="Collura K."/>
            <person name="Luo M."/>
            <person name="Yang T."/>
            <person name="Ammiraju J.S.S."/>
            <person name="Engler F."/>
            <person name="Soderlund C."/>
            <person name="Wing R.A."/>
            <person name="Palmer L.E."/>
            <person name="de la Bastide M."/>
            <person name="Spiegel L."/>
            <person name="Nascimento L."/>
            <person name="Zutavern T."/>
            <person name="O'Shaughnessy A."/>
            <person name="Dike S."/>
            <person name="Dedhia N."/>
            <person name="Preston R."/>
            <person name="Balija V."/>
            <person name="McCombie W.R."/>
            <person name="Chow T."/>
            <person name="Chen H."/>
            <person name="Chung M."/>
            <person name="Chen C."/>
            <person name="Shaw J."/>
            <person name="Wu H."/>
            <person name="Hsiao K."/>
            <person name="Chao Y."/>
            <person name="Chu M."/>
            <person name="Cheng C."/>
            <person name="Hour A."/>
            <person name="Lee P."/>
            <person name="Lin S."/>
            <person name="Lin Y."/>
            <person name="Liou J."/>
            <person name="Liu S."/>
            <person name="Hsing Y."/>
            <person name="Raghuvanshi S."/>
            <person name="Mohanty A."/>
            <person name="Bharti A.K."/>
            <person name="Gaur A."/>
            <person name="Gupta V."/>
            <person name="Kumar D."/>
            <person name="Ravi V."/>
            <person name="Vij S."/>
            <person name="Kapur A."/>
            <person name="Khurana P."/>
            <person name="Khurana P."/>
            <person name="Khurana J.P."/>
            <person name="Tyagi A.K."/>
            <person name="Gaikwad K."/>
            <person name="Singh A."/>
            <person name="Dalal V."/>
            <person name="Srivastava S."/>
            <person name="Dixit A."/>
            <person name="Pal A.K."/>
            <person name="Ghazi I.A."/>
            <person name="Yadav M."/>
            <person name="Pandit A."/>
            <person name="Bhargava A."/>
            <person name="Sureshbabu K."/>
            <person name="Batra K."/>
            <person name="Sharma T.R."/>
            <person name="Mohapatra T."/>
            <person name="Singh N.K."/>
            <person name="Messing J."/>
            <person name="Nelson A.B."/>
            <person name="Fuks G."/>
            <person name="Kavchok S."/>
            <person name="Keizer G."/>
            <person name="Linton E."/>
            <person name="Llaca V."/>
            <person name="Song R."/>
            <person name="Tanyolac B."/>
            <person name="Young S."/>
            <person name="Ho-Il K."/>
            <person name="Hahn J.H."/>
            <person name="Sangsakoo G."/>
            <person name="Vanavichit A."/>
            <person name="de Mattos Luiz.A.T."/>
            <person name="Zimmer P.D."/>
            <person name="Malone G."/>
            <person name="Dellagostin O."/>
            <person name="de Oliveira A.C."/>
            <person name="Bevan M."/>
            <person name="Bancroft I."/>
            <person name="Minx P."/>
            <person name="Cordum H."/>
            <person name="Wilson R."/>
            <person name="Cheng Z."/>
            <person name="Jin W."/>
            <person name="Jiang J."/>
            <person name="Leong S.A."/>
            <person name="Iwama H."/>
            <person name="Gojobori T."/>
            <person name="Itoh T."/>
            <person name="Niimura Y."/>
            <person name="Fujii Y."/>
            <person name="Habara T."/>
            <person name="Sakai H."/>
            <person name="Sato Y."/>
            <person name="Wilson G."/>
            <person name="Kumar K."/>
            <person name="McCouch S."/>
            <person name="Juretic N."/>
            <person name="Hoen D."/>
            <person name="Wright S."/>
            <person name="Bruskiewich R."/>
            <person name="Bureau T."/>
            <person name="Miyao A."/>
            <person name="Hirochika H."/>
            <person name="Nishikawa T."/>
            <person name="Kadowaki K."/>
            <person name="Sugiura M."/>
            <person name="Burr B."/>
            <person name="Sasaki T."/>
        </authorList>
    </citation>
    <scope>NUCLEOTIDE SEQUENCE [LARGE SCALE GENOMIC DNA]</scope>
    <source>
        <strain evidence="2">cv. Nipponbare</strain>
    </source>
</reference>
<evidence type="ECO:0000313" key="1">
    <source>
        <dbReference type="EMBL" id="BAD08962.1"/>
    </source>
</evidence>
<reference evidence="2" key="2">
    <citation type="journal article" date="2008" name="Nucleic Acids Res.">
        <title>The rice annotation project database (RAP-DB): 2008 update.</title>
        <authorList>
            <consortium name="The rice annotation project (RAP)"/>
        </authorList>
    </citation>
    <scope>GENOME REANNOTATION</scope>
    <source>
        <strain evidence="2">cv. Nipponbare</strain>
    </source>
</reference>
<dbReference type="AlphaFoldDB" id="Q6ZJI0"/>
<evidence type="ECO:0000313" key="2">
    <source>
        <dbReference type="Proteomes" id="UP000000763"/>
    </source>
</evidence>